<organism evidence="2 3">
    <name type="scientific">Clostridium gasigenes</name>
    <dbReference type="NCBI Taxonomy" id="94869"/>
    <lineage>
        <taxon>Bacteria</taxon>
        <taxon>Bacillati</taxon>
        <taxon>Bacillota</taxon>
        <taxon>Clostridia</taxon>
        <taxon>Eubacteriales</taxon>
        <taxon>Clostridiaceae</taxon>
        <taxon>Clostridium</taxon>
    </lineage>
</organism>
<dbReference type="EMBL" id="JACKWY010000011">
    <property type="protein sequence ID" value="MBB6716146.1"/>
    <property type="molecule type" value="Genomic_DNA"/>
</dbReference>
<keyword evidence="1" id="KW-0812">Transmembrane</keyword>
<keyword evidence="1" id="KW-1133">Transmembrane helix</keyword>
<dbReference type="Proteomes" id="UP000585258">
    <property type="component" value="Unassembled WGS sequence"/>
</dbReference>
<protein>
    <submittedName>
        <fullName evidence="2">Uncharacterized protein</fullName>
    </submittedName>
</protein>
<reference evidence="2 3" key="1">
    <citation type="submission" date="2020-08" db="EMBL/GenBank/DDBJ databases">
        <title>Clostridia isolated from Swiss meat.</title>
        <authorList>
            <person name="Wambui J."/>
            <person name="Stevens M.J.A."/>
            <person name="Stephan R."/>
        </authorList>
    </citation>
    <scope>NUCLEOTIDE SEQUENCE [LARGE SCALE GENOMIC DNA]</scope>
    <source>
        <strain evidence="2 3">CM001</strain>
    </source>
</reference>
<evidence type="ECO:0000313" key="3">
    <source>
        <dbReference type="Proteomes" id="UP000585258"/>
    </source>
</evidence>
<comment type="caution">
    <text evidence="2">The sequence shown here is derived from an EMBL/GenBank/DDBJ whole genome shotgun (WGS) entry which is preliminary data.</text>
</comment>
<dbReference type="AlphaFoldDB" id="A0A7X0VU65"/>
<sequence length="103" mass="11276">MKFIECKSEKIVKGIFIGGLVYLIGYILIFSGQSSTASSLVGHYIAVALLLIGTLFRPIADSILYIISCFNCLAVKSVFNAIVLLSKISNKFLSISSEFFVEK</sequence>
<gene>
    <name evidence="2" type="ORF">H7E68_15690</name>
</gene>
<feature type="transmembrane region" description="Helical" evidence="1">
    <location>
        <begin position="63"/>
        <end position="85"/>
    </location>
</feature>
<accession>A0A7X0VU65</accession>
<feature type="transmembrane region" description="Helical" evidence="1">
    <location>
        <begin position="37"/>
        <end position="56"/>
    </location>
</feature>
<proteinExistence type="predicted"/>
<evidence type="ECO:0000313" key="2">
    <source>
        <dbReference type="EMBL" id="MBB6716146.1"/>
    </source>
</evidence>
<evidence type="ECO:0000256" key="1">
    <source>
        <dbReference type="SAM" id="Phobius"/>
    </source>
</evidence>
<feature type="transmembrane region" description="Helical" evidence="1">
    <location>
        <begin position="12"/>
        <end position="31"/>
    </location>
</feature>
<name>A0A7X0VU65_9CLOT</name>
<dbReference type="RefSeq" id="WP_185165248.1">
    <property type="nucleotide sequence ID" value="NZ_JACKWY010000011.1"/>
</dbReference>
<keyword evidence="1" id="KW-0472">Membrane</keyword>